<protein>
    <submittedName>
        <fullName evidence="2">Phage holin family protein</fullName>
    </submittedName>
</protein>
<dbReference type="RefSeq" id="WP_271282242.1">
    <property type="nucleotide sequence ID" value="NZ_JAMGZK010000046.1"/>
</dbReference>
<accession>A0A9J6Q868</accession>
<keyword evidence="1" id="KW-1133">Transmembrane helix</keyword>
<name>A0A9J6Q868_9ENTR</name>
<organism evidence="2 3">
    <name type="scientific">Silvania hatchlandensis</name>
    <dbReference type="NCBI Taxonomy" id="2926469"/>
    <lineage>
        <taxon>Bacteria</taxon>
        <taxon>Pseudomonadati</taxon>
        <taxon>Pseudomonadota</taxon>
        <taxon>Gammaproteobacteria</taxon>
        <taxon>Enterobacterales</taxon>
        <taxon>Enterobacteriaceae</taxon>
        <taxon>Silvania</taxon>
    </lineage>
</organism>
<feature type="transmembrane region" description="Helical" evidence="1">
    <location>
        <begin position="12"/>
        <end position="31"/>
    </location>
</feature>
<keyword evidence="1" id="KW-0472">Membrane</keyword>
<dbReference type="Proteomes" id="UP001063816">
    <property type="component" value="Unassembled WGS sequence"/>
</dbReference>
<dbReference type="EMBL" id="JAMGZK010000046">
    <property type="protein sequence ID" value="MCU6664581.1"/>
    <property type="molecule type" value="Genomic_DNA"/>
</dbReference>
<dbReference type="AlphaFoldDB" id="A0A9J6Q868"/>
<evidence type="ECO:0000313" key="3">
    <source>
        <dbReference type="Proteomes" id="UP001063816"/>
    </source>
</evidence>
<dbReference type="PROSITE" id="PS51257">
    <property type="entry name" value="PROKAR_LIPOPROTEIN"/>
    <property type="match status" value="1"/>
</dbReference>
<keyword evidence="1" id="KW-0812">Transmembrane</keyword>
<proteinExistence type="predicted"/>
<feature type="transmembrane region" description="Helical" evidence="1">
    <location>
        <begin position="43"/>
        <end position="62"/>
    </location>
</feature>
<gene>
    <name evidence="2" type="ORF">M8014_09525</name>
</gene>
<sequence length="66" mass="7046">MTWKDPSLNAFFNCINIILLGACGVLVSHFLDVKSGQSEKNLFPALAQIIMSGFTGVISGDANDKS</sequence>
<comment type="caution">
    <text evidence="2">The sequence shown here is derived from an EMBL/GenBank/DDBJ whole genome shotgun (WGS) entry which is preliminary data.</text>
</comment>
<evidence type="ECO:0000256" key="1">
    <source>
        <dbReference type="SAM" id="Phobius"/>
    </source>
</evidence>
<evidence type="ECO:0000313" key="2">
    <source>
        <dbReference type="EMBL" id="MCU6664581.1"/>
    </source>
</evidence>
<reference evidence="2" key="1">
    <citation type="submission" date="2022-05" db="EMBL/GenBank/DDBJ databases">
        <title>Description of a novel species of Leclercia; Leclercia tamurae and the Proposal for a Novel Genus Silvania gen. nov. Containing Two Novel Species Silvania hatchlandensis sp. nov. and Silvania confinis sp. nov. Isolated from the Rhizosphere of Oak.</title>
        <authorList>
            <person name="Maddock D.W."/>
            <person name="Brady C.L."/>
            <person name="Denman S."/>
            <person name="Arnold D."/>
        </authorList>
    </citation>
    <scope>NUCLEOTIDE SEQUENCE</scope>
    <source>
        <strain evidence="2">H19S6</strain>
    </source>
</reference>
<keyword evidence="3" id="KW-1185">Reference proteome</keyword>